<comment type="function">
    <text evidence="13">Essential for normal male fertility and for progressive motility of spermatozoa.</text>
</comment>
<dbReference type="PANTHER" id="PTHR47968">
    <property type="entry name" value="CENTROMERE PROTEIN E"/>
    <property type="match status" value="1"/>
</dbReference>
<dbReference type="Pfam" id="PF00225">
    <property type="entry name" value="Kinesin"/>
    <property type="match status" value="1"/>
</dbReference>
<evidence type="ECO:0000259" key="18">
    <source>
        <dbReference type="PROSITE" id="PS50067"/>
    </source>
</evidence>
<reference evidence="20" key="2">
    <citation type="journal article" date="2014" name="Nat. Commun.">
        <title>The cavefish genome reveals candidate genes for eye loss.</title>
        <authorList>
            <person name="McGaugh S.E."/>
            <person name="Gross J.B."/>
            <person name="Aken B."/>
            <person name="Blin M."/>
            <person name="Borowsky R."/>
            <person name="Chalopin D."/>
            <person name="Hinaux H."/>
            <person name="Jeffery W.R."/>
            <person name="Keene A."/>
            <person name="Ma L."/>
            <person name="Minx P."/>
            <person name="Murphy D."/>
            <person name="O'Quin K.E."/>
            <person name="Retaux S."/>
            <person name="Rohner N."/>
            <person name="Searle S.M."/>
            <person name="Stahl B.A."/>
            <person name="Tabin C."/>
            <person name="Volff J.N."/>
            <person name="Yoshizawa M."/>
            <person name="Warren W.C."/>
        </authorList>
    </citation>
    <scope>NUCLEOTIDE SEQUENCE [LARGE SCALE GENOMIC DNA]</scope>
    <source>
        <strain evidence="20">female</strain>
    </source>
</reference>
<dbReference type="FunFam" id="3.40.850.10:FF:000040">
    <property type="entry name" value="Kinesin-like protein"/>
    <property type="match status" value="1"/>
</dbReference>
<evidence type="ECO:0000256" key="1">
    <source>
        <dbReference type="ARBA" id="ARBA00004611"/>
    </source>
</evidence>
<dbReference type="Proteomes" id="UP000018467">
    <property type="component" value="Unassembled WGS sequence"/>
</dbReference>
<keyword evidence="8" id="KW-0175">Coiled coil</keyword>
<evidence type="ECO:0000256" key="7">
    <source>
        <dbReference type="ARBA" id="ARBA00022846"/>
    </source>
</evidence>
<keyword evidence="10 15" id="KW-0505">Motor protein</keyword>
<dbReference type="GO" id="GO:0007018">
    <property type="term" value="P:microtubule-based movement"/>
    <property type="evidence" value="ECO:0007669"/>
    <property type="project" value="InterPro"/>
</dbReference>
<dbReference type="Bgee" id="ENSAMXG00000018424">
    <property type="expression patterns" value="Expressed in testis and 6 other cell types or tissues"/>
</dbReference>
<keyword evidence="3" id="KW-0597">Phosphoprotein</keyword>
<feature type="region of interest" description="Disordered" evidence="17">
    <location>
        <begin position="471"/>
        <end position="511"/>
    </location>
</feature>
<dbReference type="HOGENOM" id="CLU_001485_16_2_1"/>
<feature type="binding site" evidence="15">
    <location>
        <begin position="94"/>
        <end position="101"/>
    </location>
    <ligand>
        <name>ATP</name>
        <dbReference type="ChEBI" id="CHEBI:30616"/>
    </ligand>
</feature>
<comment type="subcellular location">
    <subcellularLocation>
        <location evidence="1">Cytoplasm</location>
        <location evidence="1">Cytoskeleton</location>
        <location evidence="1">Flagellum axoneme</location>
    </subcellularLocation>
</comment>
<feature type="compositionally biased region" description="Polar residues" evidence="17">
    <location>
        <begin position="498"/>
        <end position="511"/>
    </location>
</feature>
<keyword evidence="7" id="KW-0282">Flagellum</keyword>
<comment type="similarity">
    <text evidence="15 16">Belongs to the TRAFAC class myosin-kinesin ATPase superfamily. Kinesin family.</text>
</comment>
<evidence type="ECO:0000256" key="13">
    <source>
        <dbReference type="ARBA" id="ARBA00059553"/>
    </source>
</evidence>
<evidence type="ECO:0000256" key="12">
    <source>
        <dbReference type="ARBA" id="ARBA00023273"/>
    </source>
</evidence>
<dbReference type="SMART" id="SM00129">
    <property type="entry name" value="KISc"/>
    <property type="match status" value="1"/>
</dbReference>
<dbReference type="Ensembl" id="ENSAMXT00000019014.2">
    <property type="protein sequence ID" value="ENSAMXP00000019014.2"/>
    <property type="gene ID" value="ENSAMXG00000018424.2"/>
</dbReference>
<dbReference type="InterPro" id="IPR027417">
    <property type="entry name" value="P-loop_NTPase"/>
</dbReference>
<dbReference type="InterPro" id="IPR019821">
    <property type="entry name" value="Kinesin_motor_CS"/>
</dbReference>
<dbReference type="InterPro" id="IPR001752">
    <property type="entry name" value="Kinesin_motor_dom"/>
</dbReference>
<dbReference type="GO" id="GO:0003777">
    <property type="term" value="F:microtubule motor activity"/>
    <property type="evidence" value="ECO:0007669"/>
    <property type="project" value="InterPro"/>
</dbReference>
<keyword evidence="11" id="KW-0206">Cytoskeleton</keyword>
<name>W5LGQ2_ASTMX</name>
<proteinExistence type="inferred from homology"/>
<evidence type="ECO:0000256" key="3">
    <source>
        <dbReference type="ARBA" id="ARBA00022553"/>
    </source>
</evidence>
<dbReference type="eggNOG" id="KOG4280">
    <property type="taxonomic scope" value="Eukaryota"/>
</dbReference>
<dbReference type="SUPFAM" id="SSF52540">
    <property type="entry name" value="P-loop containing nucleoside triphosphate hydrolases"/>
    <property type="match status" value="1"/>
</dbReference>
<dbReference type="PANTHER" id="PTHR47968:SF62">
    <property type="entry name" value="KINESIN FAMILY MEMBER 5A"/>
    <property type="match status" value="1"/>
</dbReference>
<dbReference type="Pfam" id="PF23735">
    <property type="entry name" value="KIF9"/>
    <property type="match status" value="1"/>
</dbReference>
<sequence length="710" mass="79977">MSAHSSEVKVFVRTRPTACFAQDLIEYLPDKQTVNVRHRRESRKGVVNNQMSSWSFKLDGVMHNMSQEEVYQSVAHSVVLRALEGYNGTIMCFGQTGAGKTYTMTGATESYQQRGIIPRALQEVFYEVEQRVDHTFSVFLSFLEIYNETLVDLLASIKRGRAVQGGALTIVEDPGGGVSVKGLTLHPVHNEEEAFNLLFEGEMNRIIGEHALNKNSSRSHCIFTIHIESRSRTLSDAPYVTSKLNLVDLAGSERLSKTGSEGQVQREALYINRSLSFLEQAIIALTDRRREHVPFRQSKLTHSLKDSLGGNCNTVLVANIYGEAAQIEETLSTLRFATRMKCVRTQPSINEHIDPALQVRRLQKEIQLLKQELSLHDTLANRAVVPNESLSDRQVDEIKSQVQRYLAGTLDEITIVSIRQIQEMFTQFKKAVEQEQKVKEQLSQKYSLVEKSENTVGSVGEVESGFGLGLAAPSQKHTQASSPNKSKGKKIKENKGGTVNQSETDALTPNCDSPPCKFEAFEDFKLGRGSEINRILKENKGVLLERMDQLHKLTQAINSCKRDIDHMSSELQLCREQRQSQGQFVGEKGEPVLEEAELILLVGLREKKDQYRQSYEELLSTKAEVRYCQHLVDQCRIRLLTEFESWYNESFLLPEEVQTIFSEGGPIRPGLIPVDKALNLVSQTLLAEGPSAVSFYNAHNRTVQRVRNTQ</sequence>
<evidence type="ECO:0000313" key="19">
    <source>
        <dbReference type="Ensembl" id="ENSAMXP00000019014.2"/>
    </source>
</evidence>
<reference evidence="20" key="1">
    <citation type="submission" date="2013-03" db="EMBL/GenBank/DDBJ databases">
        <authorList>
            <person name="Jeffery W."/>
            <person name="Warren W."/>
            <person name="Wilson R.K."/>
        </authorList>
    </citation>
    <scope>NUCLEOTIDE SEQUENCE</scope>
    <source>
        <strain evidence="20">female</strain>
    </source>
</reference>
<evidence type="ECO:0000256" key="8">
    <source>
        <dbReference type="ARBA" id="ARBA00023054"/>
    </source>
</evidence>
<keyword evidence="20" id="KW-1185">Reference proteome</keyword>
<protein>
    <recommendedName>
        <fullName evidence="16">Kinesin-like protein</fullName>
    </recommendedName>
</protein>
<evidence type="ECO:0000256" key="17">
    <source>
        <dbReference type="SAM" id="MobiDB-lite"/>
    </source>
</evidence>
<keyword evidence="2" id="KW-0963">Cytoplasm</keyword>
<dbReference type="AlphaFoldDB" id="W5LGQ2"/>
<dbReference type="PROSITE" id="PS00411">
    <property type="entry name" value="KINESIN_MOTOR_1"/>
    <property type="match status" value="1"/>
</dbReference>
<evidence type="ECO:0000256" key="6">
    <source>
        <dbReference type="ARBA" id="ARBA00022840"/>
    </source>
</evidence>
<evidence type="ECO:0000256" key="2">
    <source>
        <dbReference type="ARBA" id="ARBA00022490"/>
    </source>
</evidence>
<accession>W5LGQ2</accession>
<comment type="subunit">
    <text evidence="14">Interacts with HYDIN.</text>
</comment>
<feature type="domain" description="Kinesin motor" evidence="18">
    <location>
        <begin position="7"/>
        <end position="343"/>
    </location>
</feature>
<dbReference type="FunCoup" id="W5LGQ2">
    <property type="interactions" value="35"/>
</dbReference>
<dbReference type="PROSITE" id="PS50067">
    <property type="entry name" value="KINESIN_MOTOR_2"/>
    <property type="match status" value="1"/>
</dbReference>
<dbReference type="GO" id="GO:0008017">
    <property type="term" value="F:microtubule binding"/>
    <property type="evidence" value="ECO:0007669"/>
    <property type="project" value="InterPro"/>
</dbReference>
<reference evidence="19" key="4">
    <citation type="submission" date="2025-09" db="UniProtKB">
        <authorList>
            <consortium name="Ensembl"/>
        </authorList>
    </citation>
    <scope>IDENTIFICATION</scope>
</reference>
<dbReference type="InterPro" id="IPR056524">
    <property type="entry name" value="KIF6/9_C"/>
</dbReference>
<keyword evidence="12" id="KW-0966">Cell projection</keyword>
<dbReference type="InterPro" id="IPR027640">
    <property type="entry name" value="Kinesin-like_fam"/>
</dbReference>
<dbReference type="GO" id="GO:0005524">
    <property type="term" value="F:ATP binding"/>
    <property type="evidence" value="ECO:0007669"/>
    <property type="project" value="UniProtKB-UniRule"/>
</dbReference>
<evidence type="ECO:0000313" key="20">
    <source>
        <dbReference type="Proteomes" id="UP000018467"/>
    </source>
</evidence>
<keyword evidence="6 15" id="KW-0067">ATP-binding</keyword>
<dbReference type="Gene3D" id="3.40.850.10">
    <property type="entry name" value="Kinesin motor domain"/>
    <property type="match status" value="1"/>
</dbReference>
<dbReference type="GO" id="GO:0048731">
    <property type="term" value="P:system development"/>
    <property type="evidence" value="ECO:0007669"/>
    <property type="project" value="UniProtKB-ARBA"/>
</dbReference>
<evidence type="ECO:0000256" key="11">
    <source>
        <dbReference type="ARBA" id="ARBA00023212"/>
    </source>
</evidence>
<dbReference type="InterPro" id="IPR036961">
    <property type="entry name" value="Kinesin_motor_dom_sf"/>
</dbReference>
<keyword evidence="4 16" id="KW-0493">Microtubule</keyword>
<dbReference type="PRINTS" id="PR00380">
    <property type="entry name" value="KINESINHEAVY"/>
</dbReference>
<evidence type="ECO:0000256" key="10">
    <source>
        <dbReference type="ARBA" id="ARBA00023175"/>
    </source>
</evidence>
<dbReference type="InParanoid" id="W5LGQ2"/>
<dbReference type="OrthoDB" id="3176171at2759"/>
<evidence type="ECO:0000256" key="4">
    <source>
        <dbReference type="ARBA" id="ARBA00022701"/>
    </source>
</evidence>
<keyword evidence="9" id="KW-0969">Cilium</keyword>
<dbReference type="GO" id="GO:0005874">
    <property type="term" value="C:microtubule"/>
    <property type="evidence" value="ECO:0007669"/>
    <property type="project" value="UniProtKB-KW"/>
</dbReference>
<dbReference type="STRING" id="7994.ENSAMXP00000019014"/>
<organism evidence="19 20">
    <name type="scientific">Astyanax mexicanus</name>
    <name type="common">Blind cave fish</name>
    <name type="synonym">Astyanax fasciatus mexicanus</name>
    <dbReference type="NCBI Taxonomy" id="7994"/>
    <lineage>
        <taxon>Eukaryota</taxon>
        <taxon>Metazoa</taxon>
        <taxon>Chordata</taxon>
        <taxon>Craniata</taxon>
        <taxon>Vertebrata</taxon>
        <taxon>Euteleostomi</taxon>
        <taxon>Actinopterygii</taxon>
        <taxon>Neopterygii</taxon>
        <taxon>Teleostei</taxon>
        <taxon>Ostariophysi</taxon>
        <taxon>Characiformes</taxon>
        <taxon>Characoidei</taxon>
        <taxon>Acestrorhamphidae</taxon>
        <taxon>Acestrorhamphinae</taxon>
        <taxon>Astyanax</taxon>
    </lineage>
</organism>
<evidence type="ECO:0000256" key="15">
    <source>
        <dbReference type="PROSITE-ProRule" id="PRU00283"/>
    </source>
</evidence>
<evidence type="ECO:0000256" key="16">
    <source>
        <dbReference type="RuleBase" id="RU000394"/>
    </source>
</evidence>
<dbReference type="GeneTree" id="ENSGT00940000158533"/>
<reference evidence="19" key="3">
    <citation type="submission" date="2025-08" db="UniProtKB">
        <authorList>
            <consortium name="Ensembl"/>
        </authorList>
    </citation>
    <scope>IDENTIFICATION</scope>
</reference>
<evidence type="ECO:0000256" key="5">
    <source>
        <dbReference type="ARBA" id="ARBA00022741"/>
    </source>
</evidence>
<keyword evidence="5 15" id="KW-0547">Nucleotide-binding</keyword>
<evidence type="ECO:0000256" key="14">
    <source>
        <dbReference type="ARBA" id="ARBA00063408"/>
    </source>
</evidence>
<evidence type="ECO:0000256" key="9">
    <source>
        <dbReference type="ARBA" id="ARBA00023069"/>
    </source>
</evidence>